<evidence type="ECO:0000256" key="1">
    <source>
        <dbReference type="ARBA" id="ARBA00022679"/>
    </source>
</evidence>
<keyword evidence="1 3" id="KW-0808">Transferase</keyword>
<organism evidence="3 4">
    <name type="scientific">Octadecabacter temperatus</name>
    <dbReference type="NCBI Taxonomy" id="1458307"/>
    <lineage>
        <taxon>Bacteria</taxon>
        <taxon>Pseudomonadati</taxon>
        <taxon>Pseudomonadota</taxon>
        <taxon>Alphaproteobacteria</taxon>
        <taxon>Rhodobacterales</taxon>
        <taxon>Roseobacteraceae</taxon>
        <taxon>Octadecabacter</taxon>
    </lineage>
</organism>
<dbReference type="AlphaFoldDB" id="A0A0K0Y2D8"/>
<dbReference type="SUPFAM" id="SSF55729">
    <property type="entry name" value="Acyl-CoA N-acyltransferases (Nat)"/>
    <property type="match status" value="1"/>
</dbReference>
<dbReference type="RefSeq" id="WP_049833492.1">
    <property type="nucleotide sequence ID" value="NZ_CP012160.1"/>
</dbReference>
<keyword evidence="2" id="KW-0012">Acyltransferase</keyword>
<dbReference type="CDD" id="cd04301">
    <property type="entry name" value="NAT_SF"/>
    <property type="match status" value="1"/>
</dbReference>
<gene>
    <name evidence="3" type="ORF">OSB_05040</name>
</gene>
<dbReference type="PANTHER" id="PTHR43420">
    <property type="entry name" value="ACETYLTRANSFERASE"/>
    <property type="match status" value="1"/>
</dbReference>
<dbReference type="GO" id="GO:0016747">
    <property type="term" value="F:acyltransferase activity, transferring groups other than amino-acyl groups"/>
    <property type="evidence" value="ECO:0007669"/>
    <property type="project" value="InterPro"/>
</dbReference>
<evidence type="ECO:0000256" key="2">
    <source>
        <dbReference type="ARBA" id="ARBA00023315"/>
    </source>
</evidence>
<sequence length="141" mass="15290">MTPEGLAFTHAAAFGGNGWPEADFAQYLDDPNVFLHGTDLSFVVLRRAGPEAEVLTLASDPSCQGNGLATRNLERALRILAHQGVQDIFLEVAEDNIPALAIYTRCGFTEISRRPKYYKNGATAICMKIELSVASFPDTAT</sequence>
<dbReference type="Proteomes" id="UP000067444">
    <property type="component" value="Chromosome"/>
</dbReference>
<protein>
    <submittedName>
        <fullName evidence="3">Ribosomal-protein-alanine N-acetyltransferase</fullName>
    </submittedName>
</protein>
<accession>A0A0K0Y2D8</accession>
<dbReference type="Pfam" id="PF00583">
    <property type="entry name" value="Acetyltransf_1"/>
    <property type="match status" value="1"/>
</dbReference>
<dbReference type="OrthoDB" id="9804026at2"/>
<dbReference type="PANTHER" id="PTHR43420:SF44">
    <property type="entry name" value="ACETYLTRANSFERASE YPEA"/>
    <property type="match status" value="1"/>
</dbReference>
<evidence type="ECO:0000313" key="4">
    <source>
        <dbReference type="Proteomes" id="UP000067444"/>
    </source>
</evidence>
<dbReference type="EMBL" id="CP012160">
    <property type="protein sequence ID" value="AKS45067.1"/>
    <property type="molecule type" value="Genomic_DNA"/>
</dbReference>
<keyword evidence="4" id="KW-1185">Reference proteome</keyword>
<proteinExistence type="predicted"/>
<dbReference type="Gene3D" id="3.40.630.30">
    <property type="match status" value="1"/>
</dbReference>
<dbReference type="KEGG" id="otm:OSB_05040"/>
<dbReference type="InterPro" id="IPR050680">
    <property type="entry name" value="YpeA/RimI_acetyltransf"/>
</dbReference>
<dbReference type="InterPro" id="IPR016181">
    <property type="entry name" value="Acyl_CoA_acyltransferase"/>
</dbReference>
<evidence type="ECO:0000313" key="3">
    <source>
        <dbReference type="EMBL" id="AKS45067.1"/>
    </source>
</evidence>
<dbReference type="PROSITE" id="PS51186">
    <property type="entry name" value="GNAT"/>
    <property type="match status" value="1"/>
</dbReference>
<name>A0A0K0Y2D8_9RHOB</name>
<dbReference type="InterPro" id="IPR000182">
    <property type="entry name" value="GNAT_dom"/>
</dbReference>
<reference evidence="3 4" key="1">
    <citation type="journal article" date="2015" name="Genome Announc.">
        <title>Closed Genome Sequence of Octadecabacter temperatus SB1, the First Mesophilic Species of the Genus Octadecabacter.</title>
        <authorList>
            <person name="Voget S."/>
            <person name="Billerbeck S."/>
            <person name="Simon M."/>
            <person name="Daniel R."/>
        </authorList>
    </citation>
    <scope>NUCLEOTIDE SEQUENCE [LARGE SCALE GENOMIC DNA]</scope>
    <source>
        <strain evidence="3 4">SB1</strain>
    </source>
</reference>
<dbReference type="STRING" id="1458307.OSB_05040"/>